<sequence>MDNRVASIESHLTALDTKVAVLEARQSVTEATLAHLSLPTPLIPARTPTPSGDPAIHHGKTPPHLNLWQWDSVGFCGKQSTLQFHLQNIPPDTLPPVLALQEPLTPMKLRDYTSFHPSEAHPNVATLVHRNLAAMLHQLVFLGDGFEHFFLSALGVVILLRLSGDCGNTRLYGCLDGGCQRFAYGVDGLSQFGSELISQFSFVFGSGLVHLVLYSRFEVLYRGNMLPRRRWCCGRFLLFLQLVNELLVLLLQGWFPGLSFSAPFLLTSFLLF</sequence>
<protein>
    <submittedName>
        <fullName evidence="1">Uncharacterized protein</fullName>
    </submittedName>
</protein>
<name>A0ACB8DX11_DERSI</name>
<gene>
    <name evidence="1" type="ORF">HPB49_008502</name>
</gene>
<organism evidence="1 2">
    <name type="scientific">Dermacentor silvarum</name>
    <name type="common">Tick</name>
    <dbReference type="NCBI Taxonomy" id="543639"/>
    <lineage>
        <taxon>Eukaryota</taxon>
        <taxon>Metazoa</taxon>
        <taxon>Ecdysozoa</taxon>
        <taxon>Arthropoda</taxon>
        <taxon>Chelicerata</taxon>
        <taxon>Arachnida</taxon>
        <taxon>Acari</taxon>
        <taxon>Parasitiformes</taxon>
        <taxon>Ixodida</taxon>
        <taxon>Ixodoidea</taxon>
        <taxon>Ixodidae</taxon>
        <taxon>Rhipicephalinae</taxon>
        <taxon>Dermacentor</taxon>
    </lineage>
</organism>
<evidence type="ECO:0000313" key="1">
    <source>
        <dbReference type="EMBL" id="KAH7979152.1"/>
    </source>
</evidence>
<dbReference type="EMBL" id="CM023470">
    <property type="protein sequence ID" value="KAH7979152.1"/>
    <property type="molecule type" value="Genomic_DNA"/>
</dbReference>
<comment type="caution">
    <text evidence="1">The sequence shown here is derived from an EMBL/GenBank/DDBJ whole genome shotgun (WGS) entry which is preliminary data.</text>
</comment>
<dbReference type="Proteomes" id="UP000821865">
    <property type="component" value="Chromosome 1"/>
</dbReference>
<reference evidence="1" key="1">
    <citation type="submission" date="2020-05" db="EMBL/GenBank/DDBJ databases">
        <title>Large-scale comparative analyses of tick genomes elucidate their genetic diversity and vector capacities.</title>
        <authorList>
            <person name="Jia N."/>
            <person name="Wang J."/>
            <person name="Shi W."/>
            <person name="Du L."/>
            <person name="Sun Y."/>
            <person name="Zhan W."/>
            <person name="Jiang J."/>
            <person name="Wang Q."/>
            <person name="Zhang B."/>
            <person name="Ji P."/>
            <person name="Sakyi L.B."/>
            <person name="Cui X."/>
            <person name="Yuan T."/>
            <person name="Jiang B."/>
            <person name="Yang W."/>
            <person name="Lam T.T.-Y."/>
            <person name="Chang Q."/>
            <person name="Ding S."/>
            <person name="Wang X."/>
            <person name="Zhu J."/>
            <person name="Ruan X."/>
            <person name="Zhao L."/>
            <person name="Wei J."/>
            <person name="Que T."/>
            <person name="Du C."/>
            <person name="Cheng J."/>
            <person name="Dai P."/>
            <person name="Han X."/>
            <person name="Huang E."/>
            <person name="Gao Y."/>
            <person name="Liu J."/>
            <person name="Shao H."/>
            <person name="Ye R."/>
            <person name="Li L."/>
            <person name="Wei W."/>
            <person name="Wang X."/>
            <person name="Wang C."/>
            <person name="Yang T."/>
            <person name="Huo Q."/>
            <person name="Li W."/>
            <person name="Guo W."/>
            <person name="Chen H."/>
            <person name="Zhou L."/>
            <person name="Ni X."/>
            <person name="Tian J."/>
            <person name="Zhou Y."/>
            <person name="Sheng Y."/>
            <person name="Liu T."/>
            <person name="Pan Y."/>
            <person name="Xia L."/>
            <person name="Li J."/>
            <person name="Zhao F."/>
            <person name="Cao W."/>
        </authorList>
    </citation>
    <scope>NUCLEOTIDE SEQUENCE</scope>
    <source>
        <strain evidence="1">Dsil-2018</strain>
    </source>
</reference>
<keyword evidence="2" id="KW-1185">Reference proteome</keyword>
<proteinExistence type="predicted"/>
<accession>A0ACB8DX11</accession>
<evidence type="ECO:0000313" key="2">
    <source>
        <dbReference type="Proteomes" id="UP000821865"/>
    </source>
</evidence>